<evidence type="ECO:0000256" key="3">
    <source>
        <dbReference type="PROSITE-ProRule" id="PRU00169"/>
    </source>
</evidence>
<dbReference type="Gene3D" id="3.40.50.2300">
    <property type="match status" value="1"/>
</dbReference>
<keyword evidence="3" id="KW-0597">Phosphoprotein</keyword>
<evidence type="ECO:0000256" key="1">
    <source>
        <dbReference type="ARBA" id="ARBA00018672"/>
    </source>
</evidence>
<dbReference type="Proteomes" id="UP000199394">
    <property type="component" value="Unassembled WGS sequence"/>
</dbReference>
<name>A0A1H4EET4_9FIRM</name>
<dbReference type="PROSITE" id="PS50110">
    <property type="entry name" value="RESPONSE_REGULATORY"/>
    <property type="match status" value="1"/>
</dbReference>
<evidence type="ECO:0000313" key="5">
    <source>
        <dbReference type="EMBL" id="SEA83543.1"/>
    </source>
</evidence>
<dbReference type="AlphaFoldDB" id="A0A1H4EET4"/>
<dbReference type="STRING" id="81409.SAMN04515656_1404"/>
<dbReference type="RefSeq" id="WP_090309851.1">
    <property type="nucleotide sequence ID" value="NZ_FNRK01000040.1"/>
</dbReference>
<gene>
    <name evidence="5" type="ORF">SAMN04515656_1404</name>
</gene>
<dbReference type="EMBL" id="FNRK01000040">
    <property type="protein sequence ID" value="SEA83543.1"/>
    <property type="molecule type" value="Genomic_DNA"/>
</dbReference>
<evidence type="ECO:0000256" key="2">
    <source>
        <dbReference type="ARBA" id="ARBA00024867"/>
    </source>
</evidence>
<keyword evidence="6" id="KW-1185">Reference proteome</keyword>
<dbReference type="GO" id="GO:0000160">
    <property type="term" value="P:phosphorelay signal transduction system"/>
    <property type="evidence" value="ECO:0007669"/>
    <property type="project" value="InterPro"/>
</dbReference>
<proteinExistence type="predicted"/>
<reference evidence="5 6" key="1">
    <citation type="submission" date="2016-10" db="EMBL/GenBank/DDBJ databases">
        <authorList>
            <person name="de Groot N.N."/>
        </authorList>
    </citation>
    <scope>NUCLEOTIDE SEQUENCE [LARGE SCALE GENOMIC DNA]</scope>
    <source>
        <strain evidence="5 6">SR12</strain>
    </source>
</reference>
<accession>A0A1H4EET4</accession>
<feature type="modified residue" description="4-aspartylphosphate" evidence="3">
    <location>
        <position position="56"/>
    </location>
</feature>
<protein>
    <recommendedName>
        <fullName evidence="1">Stage 0 sporulation protein A homolog</fullName>
    </recommendedName>
</protein>
<dbReference type="SUPFAM" id="SSF52172">
    <property type="entry name" value="CheY-like"/>
    <property type="match status" value="1"/>
</dbReference>
<evidence type="ECO:0000259" key="4">
    <source>
        <dbReference type="PROSITE" id="PS50110"/>
    </source>
</evidence>
<dbReference type="InterPro" id="IPR011006">
    <property type="entry name" value="CheY-like_superfamily"/>
</dbReference>
<dbReference type="InterPro" id="IPR001789">
    <property type="entry name" value="Sig_transdc_resp-reg_receiver"/>
</dbReference>
<sequence length="79" mass="9040">MLTIGICDDQVEIIDDLVERLENWAAIQGVPLHVRTYTRGLDLLENYQGIDLLFLDMKMPEGDGDPLPGILKRRIPFYP</sequence>
<feature type="domain" description="Response regulatory" evidence="4">
    <location>
        <begin position="3"/>
        <end position="79"/>
    </location>
</feature>
<organism evidence="5 6">
    <name type="scientific">Eubacterium aggregans</name>
    <dbReference type="NCBI Taxonomy" id="81409"/>
    <lineage>
        <taxon>Bacteria</taxon>
        <taxon>Bacillati</taxon>
        <taxon>Bacillota</taxon>
        <taxon>Clostridia</taxon>
        <taxon>Eubacteriales</taxon>
        <taxon>Eubacteriaceae</taxon>
        <taxon>Eubacterium</taxon>
    </lineage>
</organism>
<comment type="function">
    <text evidence="2">May play the central regulatory role in sporulation. It may be an element of the effector pathway responsible for the activation of sporulation genes in response to nutritional stress. Spo0A may act in concert with spo0H (a sigma factor) to control the expression of some genes that are critical to the sporulation process.</text>
</comment>
<evidence type="ECO:0000313" key="6">
    <source>
        <dbReference type="Proteomes" id="UP000199394"/>
    </source>
</evidence>